<keyword evidence="1" id="KW-1015">Disulfide bond</keyword>
<dbReference type="InterPro" id="IPR043504">
    <property type="entry name" value="Peptidase_S1_PA_chymotrypsin"/>
</dbReference>
<dbReference type="Gene3D" id="2.40.10.10">
    <property type="entry name" value="Trypsin-like serine proteases"/>
    <property type="match status" value="1"/>
</dbReference>
<accession>A0AB38ZEE1</accession>
<evidence type="ECO:0000256" key="5">
    <source>
        <dbReference type="SAM" id="SignalP"/>
    </source>
</evidence>
<dbReference type="InterPro" id="IPR001314">
    <property type="entry name" value="Peptidase_S1A"/>
</dbReference>
<evidence type="ECO:0000256" key="3">
    <source>
        <dbReference type="RuleBase" id="RU363034"/>
    </source>
</evidence>
<protein>
    <submittedName>
        <fullName evidence="8">Venom S1 protease with CUB domain 10</fullName>
    </submittedName>
</protein>
<organism evidence="8">
    <name type="scientific">Ectomocoris sp</name>
    <dbReference type="NCBI Taxonomy" id="3104572"/>
    <lineage>
        <taxon>Eukaryota</taxon>
        <taxon>Metazoa</taxon>
        <taxon>Ecdysozoa</taxon>
        <taxon>Arthropoda</taxon>
        <taxon>Hexapoda</taxon>
        <taxon>Insecta</taxon>
        <taxon>Pterygota</taxon>
        <taxon>Neoptera</taxon>
        <taxon>Paraneoptera</taxon>
        <taxon>Hemiptera</taxon>
        <taxon>Heteroptera</taxon>
        <taxon>Panheteroptera</taxon>
        <taxon>Cimicomorpha</taxon>
        <taxon>Reduviidae</taxon>
        <taxon>Peiratinae</taxon>
        <taxon>Ectomocoris</taxon>
    </lineage>
</organism>
<dbReference type="FunFam" id="2.40.10.10:FF:000068">
    <property type="entry name" value="transmembrane protease serine 2"/>
    <property type="match status" value="1"/>
</dbReference>
<dbReference type="PROSITE" id="PS50240">
    <property type="entry name" value="TRYPSIN_DOM"/>
    <property type="match status" value="1"/>
</dbReference>
<sequence length="564" mass="62522">MLCRTGTNLARVIWLLISLLVVVDNCLGFREQRDIQLSAGGEDKLETPGYPDKSPDPGTSILWSITSPPGTVITVDCDDVRISETEGCKKGYLIVSYSGGKSSLHCGAVNELRITSSDNHMTVLFELIWAAGMASCKVKASGEPSVDPNLQDSISGNIKKIFVRPSLPTPAMDLRPVPVDEKRIWEFVSEPGYKVGIECPNLWFSKVSAIRQCEIGNLTIDLGSEKKVFCEREGGDKIVTFVSESNKLIVTLETTRAAVGFVVCRVMATKGPHYQPWRNEVWLDEDSSEYGDIQKAGLKSTTCNCGWANKPKGRILNGVDAAPNEYPWMASLWLPGDLHFCGGSIVTEYHVITAAHCTERFPTKDVRVVVGVNHLRTVEGRQILQAKKIINHGYVKGYATNKDISIIMVDEKIIFNQKVGPVCLPAYEPINLYGSYLTIMGWGLMTPEEAEWRQKDILKKAKMRAISMSVCNMAHNNRYDTKPETQICAWSEKSDVCYGDSGGPVVWLDPETNRYTLVGIPTACDGCKLESPSVHTALHYYYPWVLDIIKSTSHPEARVCTKID</sequence>
<keyword evidence="3" id="KW-0378">Hydrolase</keyword>
<feature type="signal peptide" evidence="5">
    <location>
        <begin position="1"/>
        <end position="28"/>
    </location>
</feature>
<dbReference type="PRINTS" id="PR00722">
    <property type="entry name" value="CHYMOTRYPSIN"/>
</dbReference>
<evidence type="ECO:0000256" key="2">
    <source>
        <dbReference type="PROSITE-ProRule" id="PRU00059"/>
    </source>
</evidence>
<dbReference type="CDD" id="cd00041">
    <property type="entry name" value="CUB"/>
    <property type="match status" value="1"/>
</dbReference>
<comment type="caution">
    <text evidence="2">Lacks conserved residue(s) required for the propagation of feature annotation.</text>
</comment>
<proteinExistence type="evidence at transcript level"/>
<dbReference type="InterPro" id="IPR035914">
    <property type="entry name" value="Sperma_CUB_dom_sf"/>
</dbReference>
<keyword evidence="3" id="KW-0720">Serine protease</keyword>
<evidence type="ECO:0000259" key="6">
    <source>
        <dbReference type="PROSITE" id="PS01180"/>
    </source>
</evidence>
<dbReference type="InterPro" id="IPR009003">
    <property type="entry name" value="Peptidase_S1_PA"/>
</dbReference>
<dbReference type="Gene3D" id="2.60.120.290">
    <property type="entry name" value="Spermadhesin, CUB domain"/>
    <property type="match status" value="1"/>
</dbReference>
<keyword evidence="5" id="KW-0732">Signal</keyword>
<dbReference type="InterPro" id="IPR018114">
    <property type="entry name" value="TRYPSIN_HIS"/>
</dbReference>
<reference evidence="8" key="1">
    <citation type="submission" date="2024-03" db="EMBL/GenBank/DDBJ databases">
        <authorList>
            <person name="Jin J.A."/>
            <person name="King G.A."/>
            <person name="Walker A."/>
        </authorList>
    </citation>
    <scope>NUCLEOTIDE SEQUENCE</scope>
</reference>
<dbReference type="CDD" id="cd00190">
    <property type="entry name" value="Tryp_SPc"/>
    <property type="match status" value="1"/>
</dbReference>
<dbReference type="PANTHER" id="PTHR24252:SF7">
    <property type="entry name" value="HYALIN"/>
    <property type="match status" value="1"/>
</dbReference>
<dbReference type="InterPro" id="IPR001254">
    <property type="entry name" value="Trypsin_dom"/>
</dbReference>
<dbReference type="SUPFAM" id="SSF50494">
    <property type="entry name" value="Trypsin-like serine proteases"/>
    <property type="match status" value="1"/>
</dbReference>
<dbReference type="GO" id="GO:0004252">
    <property type="term" value="F:serine-type endopeptidase activity"/>
    <property type="evidence" value="ECO:0007669"/>
    <property type="project" value="InterPro"/>
</dbReference>
<evidence type="ECO:0000256" key="4">
    <source>
        <dbReference type="SAM" id="MobiDB-lite"/>
    </source>
</evidence>
<dbReference type="PANTHER" id="PTHR24252">
    <property type="entry name" value="ACROSIN-RELATED"/>
    <property type="match status" value="1"/>
</dbReference>
<dbReference type="InterPro" id="IPR033116">
    <property type="entry name" value="TRYPSIN_SER"/>
</dbReference>
<evidence type="ECO:0000259" key="7">
    <source>
        <dbReference type="PROSITE" id="PS50240"/>
    </source>
</evidence>
<feature type="region of interest" description="Disordered" evidence="4">
    <location>
        <begin position="40"/>
        <end position="59"/>
    </location>
</feature>
<feature type="domain" description="CUB" evidence="6">
    <location>
        <begin position="26"/>
        <end position="125"/>
    </location>
</feature>
<dbReference type="InterPro" id="IPR000859">
    <property type="entry name" value="CUB_dom"/>
</dbReference>
<name>A0AB38ZEE1_9HEMI</name>
<dbReference type="PROSITE" id="PS00134">
    <property type="entry name" value="TRYPSIN_HIS"/>
    <property type="match status" value="1"/>
</dbReference>
<keyword evidence="3 8" id="KW-0645">Protease</keyword>
<feature type="domain" description="Peptidase S1" evidence="7">
    <location>
        <begin position="315"/>
        <end position="550"/>
    </location>
</feature>
<feature type="chain" id="PRO_5044208116" evidence="5">
    <location>
        <begin position="29"/>
        <end position="564"/>
    </location>
</feature>
<dbReference type="SMART" id="SM00020">
    <property type="entry name" value="Tryp_SPc"/>
    <property type="match status" value="1"/>
</dbReference>
<dbReference type="EMBL" id="PP510867">
    <property type="protein sequence ID" value="WXH71792.1"/>
    <property type="molecule type" value="mRNA"/>
</dbReference>
<dbReference type="SUPFAM" id="SSF49854">
    <property type="entry name" value="Spermadhesin, CUB domain"/>
    <property type="match status" value="1"/>
</dbReference>
<dbReference type="PROSITE" id="PS00135">
    <property type="entry name" value="TRYPSIN_SER"/>
    <property type="match status" value="1"/>
</dbReference>
<dbReference type="PROSITE" id="PS01180">
    <property type="entry name" value="CUB"/>
    <property type="match status" value="1"/>
</dbReference>
<evidence type="ECO:0000313" key="8">
    <source>
        <dbReference type="EMBL" id="WXH71792.1"/>
    </source>
</evidence>
<evidence type="ECO:0000256" key="1">
    <source>
        <dbReference type="ARBA" id="ARBA00023157"/>
    </source>
</evidence>
<dbReference type="Pfam" id="PF00089">
    <property type="entry name" value="Trypsin"/>
    <property type="match status" value="1"/>
</dbReference>
<dbReference type="AlphaFoldDB" id="A0AB38ZEE1"/>
<dbReference type="GO" id="GO:0006508">
    <property type="term" value="P:proteolysis"/>
    <property type="evidence" value="ECO:0007669"/>
    <property type="project" value="UniProtKB-KW"/>
</dbReference>
<dbReference type="Pfam" id="PF00431">
    <property type="entry name" value="CUB"/>
    <property type="match status" value="1"/>
</dbReference>